<gene>
    <name evidence="11" type="ORF">BGW36DRAFT_18591</name>
</gene>
<dbReference type="GO" id="GO:0005576">
    <property type="term" value="C:extracellular region"/>
    <property type="evidence" value="ECO:0007669"/>
    <property type="project" value="UniProtKB-SubCell"/>
</dbReference>
<keyword evidence="7" id="KW-0119">Carbohydrate metabolism</keyword>
<evidence type="ECO:0000256" key="6">
    <source>
        <dbReference type="ARBA" id="ARBA00022801"/>
    </source>
</evidence>
<proteinExistence type="predicted"/>
<keyword evidence="4" id="KW-0858">Xylan degradation</keyword>
<reference evidence="11" key="1">
    <citation type="submission" date="2021-12" db="EMBL/GenBank/DDBJ databases">
        <title>Convergent genome expansion in fungi linked to evolution of root-endophyte symbiosis.</title>
        <authorList>
            <consortium name="DOE Joint Genome Institute"/>
            <person name="Ke Y.-H."/>
            <person name="Bonito G."/>
            <person name="Liao H.-L."/>
            <person name="Looney B."/>
            <person name="Rojas-Flechas A."/>
            <person name="Nash J."/>
            <person name="Hameed K."/>
            <person name="Schadt C."/>
            <person name="Martin F."/>
            <person name="Crous P.W."/>
            <person name="Miettinen O."/>
            <person name="Magnuson J.K."/>
            <person name="Labbe J."/>
            <person name="Jacobson D."/>
            <person name="Doktycz M.J."/>
            <person name="Veneault-Fourrey C."/>
            <person name="Kuo A."/>
            <person name="Mondo S."/>
            <person name="Calhoun S."/>
            <person name="Riley R."/>
            <person name="Ohm R."/>
            <person name="LaButti K."/>
            <person name="Andreopoulos B."/>
            <person name="Pangilinan J."/>
            <person name="Nolan M."/>
            <person name="Tritt A."/>
            <person name="Clum A."/>
            <person name="Lipzen A."/>
            <person name="Daum C."/>
            <person name="Barry K."/>
            <person name="Grigoriev I.V."/>
            <person name="Vilgalys R."/>
        </authorList>
    </citation>
    <scope>NUCLEOTIDE SEQUENCE</scope>
    <source>
        <strain evidence="11">PMI_201</strain>
    </source>
</reference>
<evidence type="ECO:0000256" key="9">
    <source>
        <dbReference type="ARBA" id="ARBA00034075"/>
    </source>
</evidence>
<dbReference type="PANTHER" id="PTHR38050">
    <property type="match status" value="1"/>
</dbReference>
<dbReference type="GO" id="GO:0030600">
    <property type="term" value="F:feruloyl esterase activity"/>
    <property type="evidence" value="ECO:0007669"/>
    <property type="project" value="UniProtKB-EC"/>
</dbReference>
<accession>A0AAD4L3C2</accession>
<organism evidence="11 12">
    <name type="scientific">Talaromyces proteolyticus</name>
    <dbReference type="NCBI Taxonomy" id="1131652"/>
    <lineage>
        <taxon>Eukaryota</taxon>
        <taxon>Fungi</taxon>
        <taxon>Dikarya</taxon>
        <taxon>Ascomycota</taxon>
        <taxon>Pezizomycotina</taxon>
        <taxon>Eurotiomycetes</taxon>
        <taxon>Eurotiomycetidae</taxon>
        <taxon>Eurotiales</taxon>
        <taxon>Trichocomaceae</taxon>
        <taxon>Talaromyces</taxon>
        <taxon>Talaromyces sect. Bacilispori</taxon>
    </lineage>
</organism>
<evidence type="ECO:0000256" key="8">
    <source>
        <dbReference type="ARBA" id="ARBA00023326"/>
    </source>
</evidence>
<name>A0AAD4L3C2_9EURO</name>
<evidence type="ECO:0000256" key="10">
    <source>
        <dbReference type="SAM" id="SignalP"/>
    </source>
</evidence>
<comment type="subcellular location">
    <subcellularLocation>
        <location evidence="1">Secreted</location>
    </subcellularLocation>
</comment>
<evidence type="ECO:0000256" key="1">
    <source>
        <dbReference type="ARBA" id="ARBA00004613"/>
    </source>
</evidence>
<dbReference type="AlphaFoldDB" id="A0AAD4L3C2"/>
<dbReference type="PANTHER" id="PTHR38050:SF2">
    <property type="entry name" value="FERULOYL ESTERASE C-RELATED"/>
    <property type="match status" value="1"/>
</dbReference>
<feature type="chain" id="PRO_5042006789" description="feruloyl esterase" evidence="10">
    <location>
        <begin position="24"/>
        <end position="315"/>
    </location>
</feature>
<keyword evidence="6" id="KW-0378">Hydrolase</keyword>
<evidence type="ECO:0000256" key="4">
    <source>
        <dbReference type="ARBA" id="ARBA00022651"/>
    </source>
</evidence>
<dbReference type="Proteomes" id="UP001201262">
    <property type="component" value="Unassembled WGS sequence"/>
</dbReference>
<keyword evidence="3" id="KW-0964">Secreted</keyword>
<comment type="catalytic activity">
    <reaction evidence="9">
        <text>feruloyl-polysaccharide + H2O = ferulate + polysaccharide.</text>
        <dbReference type="EC" id="3.1.1.73"/>
    </reaction>
</comment>
<evidence type="ECO:0000313" key="12">
    <source>
        <dbReference type="Proteomes" id="UP001201262"/>
    </source>
</evidence>
<evidence type="ECO:0000256" key="3">
    <source>
        <dbReference type="ARBA" id="ARBA00022525"/>
    </source>
</evidence>
<dbReference type="InterPro" id="IPR043595">
    <property type="entry name" value="FaeB/C/D"/>
</dbReference>
<keyword evidence="5 10" id="KW-0732">Signal</keyword>
<feature type="signal peptide" evidence="10">
    <location>
        <begin position="1"/>
        <end position="23"/>
    </location>
</feature>
<dbReference type="GO" id="GO:0045493">
    <property type="term" value="P:xylan catabolic process"/>
    <property type="evidence" value="ECO:0007669"/>
    <property type="project" value="UniProtKB-KW"/>
</dbReference>
<protein>
    <recommendedName>
        <fullName evidence="2">feruloyl esterase</fullName>
        <ecNumber evidence="2">3.1.1.73</ecNumber>
    </recommendedName>
</protein>
<dbReference type="Gene3D" id="3.40.50.1820">
    <property type="entry name" value="alpha/beta hydrolase"/>
    <property type="match status" value="1"/>
</dbReference>
<dbReference type="EC" id="3.1.1.73" evidence="2"/>
<evidence type="ECO:0000256" key="5">
    <source>
        <dbReference type="ARBA" id="ARBA00022729"/>
    </source>
</evidence>
<dbReference type="SUPFAM" id="SSF53474">
    <property type="entry name" value="alpha/beta-Hydrolases"/>
    <property type="match status" value="1"/>
</dbReference>
<dbReference type="RefSeq" id="XP_046078461.1">
    <property type="nucleotide sequence ID" value="XM_046209753.1"/>
</dbReference>
<keyword evidence="8" id="KW-0624">Polysaccharide degradation</keyword>
<dbReference type="EMBL" id="JAJTJA010000001">
    <property type="protein sequence ID" value="KAH8705840.1"/>
    <property type="molecule type" value="Genomic_DNA"/>
</dbReference>
<evidence type="ECO:0000256" key="7">
    <source>
        <dbReference type="ARBA" id="ARBA00023277"/>
    </source>
</evidence>
<keyword evidence="12" id="KW-1185">Reference proteome</keyword>
<dbReference type="InterPro" id="IPR029058">
    <property type="entry name" value="AB_hydrolase_fold"/>
</dbReference>
<dbReference type="GeneID" id="70240040"/>
<sequence>MASFKVSIALFAGLLGLGATSSATPTSSDVNNQLPPGVSNVTIISGGLNRSYLLFIPPLYKPDTPTGAILSYHGGNRTALDQLQLDELTNSEFNTDLIVVYPQGIDKKWEGVPGVNTNDTQFTTDILNQVESRYSIDSKHIWATGKSDGGGFCNRLACDAVLSARLAAFAPVSGAYYVDTLPCTPSTVEIPCNASRRNIPFLAFHGGNDTTIPYLGGERKHECLPTIPHFIRQWAKRDGLNSSSNITTSIASNTVQYSFGITGLVQLVYDSVIGHDWPSTIPNADNQKAGHQPASFNATPIVLDFFRNHQLPDCR</sequence>
<evidence type="ECO:0000256" key="2">
    <source>
        <dbReference type="ARBA" id="ARBA00013091"/>
    </source>
</evidence>
<evidence type="ECO:0000313" key="11">
    <source>
        <dbReference type="EMBL" id="KAH8705840.1"/>
    </source>
</evidence>
<comment type="caution">
    <text evidence="11">The sequence shown here is derived from an EMBL/GenBank/DDBJ whole genome shotgun (WGS) entry which is preliminary data.</text>
</comment>